<keyword evidence="3 6" id="KW-0812">Transmembrane</keyword>
<evidence type="ECO:0000256" key="2">
    <source>
        <dbReference type="ARBA" id="ARBA00009142"/>
    </source>
</evidence>
<keyword evidence="8" id="KW-1185">Reference proteome</keyword>
<dbReference type="InterPro" id="IPR051598">
    <property type="entry name" value="TSUP/Inactive_protease-like"/>
</dbReference>
<organism evidence="7 8">
    <name type="scientific">Sinanaerobacter chloroacetimidivorans</name>
    <dbReference type="NCBI Taxonomy" id="2818044"/>
    <lineage>
        <taxon>Bacteria</taxon>
        <taxon>Bacillati</taxon>
        <taxon>Bacillota</taxon>
        <taxon>Clostridia</taxon>
        <taxon>Peptostreptococcales</taxon>
        <taxon>Anaerovoracaceae</taxon>
        <taxon>Sinanaerobacter</taxon>
    </lineage>
</organism>
<dbReference type="PANTHER" id="PTHR43701">
    <property type="entry name" value="MEMBRANE TRANSPORTER PROTEIN MJ0441-RELATED"/>
    <property type="match status" value="1"/>
</dbReference>
<reference evidence="7" key="1">
    <citation type="submission" date="2021-04" db="EMBL/GenBank/DDBJ databases">
        <title>Sinoanaerobacter chloroacetimidivorans sp. nov., an obligate anaerobic bacterium isolated from anaerobic sludge.</title>
        <authorList>
            <person name="Bao Y."/>
        </authorList>
    </citation>
    <scope>NUCLEOTIDE SEQUENCE</scope>
    <source>
        <strain evidence="7">BAD-6</strain>
    </source>
</reference>
<reference evidence="7" key="2">
    <citation type="submission" date="2021-04" db="EMBL/GenBank/DDBJ databases">
        <authorList>
            <person name="Liu J."/>
        </authorList>
    </citation>
    <scope>NUCLEOTIDE SEQUENCE</scope>
    <source>
        <strain evidence="7">BAD-6</strain>
    </source>
</reference>
<comment type="subcellular location">
    <subcellularLocation>
        <location evidence="6">Cell membrane</location>
        <topology evidence="6">Multi-pass membrane protein</topology>
    </subcellularLocation>
    <subcellularLocation>
        <location evidence="1">Membrane</location>
        <topology evidence="1">Multi-pass membrane protein</topology>
    </subcellularLocation>
</comment>
<evidence type="ECO:0000256" key="3">
    <source>
        <dbReference type="ARBA" id="ARBA00022692"/>
    </source>
</evidence>
<evidence type="ECO:0000313" key="8">
    <source>
        <dbReference type="Proteomes" id="UP000675664"/>
    </source>
</evidence>
<dbReference type="EMBL" id="JAGSND010000007">
    <property type="protein sequence ID" value="MBR0598496.1"/>
    <property type="molecule type" value="Genomic_DNA"/>
</dbReference>
<feature type="transmembrane region" description="Helical" evidence="6">
    <location>
        <begin position="7"/>
        <end position="36"/>
    </location>
</feature>
<feature type="transmembrane region" description="Helical" evidence="6">
    <location>
        <begin position="42"/>
        <end position="62"/>
    </location>
</feature>
<keyword evidence="6" id="KW-1003">Cell membrane</keyword>
<accession>A0A8J8B283</accession>
<sequence>MYEIIIFVVVGLLAGILSGFLGIGGGIIIIPALVYICGFTQLKAQGTSLAVLLPPVGIMAFLEYYKHGNVNLKAGLIIAASLIIGSAIASKFAQDIPPNILQKAFAIFLIIISIKMLVSNK</sequence>
<gene>
    <name evidence="7" type="ORF">KCX82_11455</name>
</gene>
<dbReference type="Proteomes" id="UP000675664">
    <property type="component" value="Unassembled WGS sequence"/>
</dbReference>
<comment type="caution">
    <text evidence="7">The sequence shown here is derived from an EMBL/GenBank/DDBJ whole genome shotgun (WGS) entry which is preliminary data.</text>
</comment>
<proteinExistence type="inferred from homology"/>
<keyword evidence="5 6" id="KW-0472">Membrane</keyword>
<dbReference type="AlphaFoldDB" id="A0A8J8B283"/>
<evidence type="ECO:0000256" key="4">
    <source>
        <dbReference type="ARBA" id="ARBA00022989"/>
    </source>
</evidence>
<dbReference type="RefSeq" id="WP_227018620.1">
    <property type="nucleotide sequence ID" value="NZ_JAGSND010000007.1"/>
</dbReference>
<dbReference type="InterPro" id="IPR002781">
    <property type="entry name" value="TM_pro_TauE-like"/>
</dbReference>
<evidence type="ECO:0000313" key="7">
    <source>
        <dbReference type="EMBL" id="MBR0598496.1"/>
    </source>
</evidence>
<dbReference type="PANTHER" id="PTHR43701:SF2">
    <property type="entry name" value="MEMBRANE TRANSPORTER PROTEIN YJNA-RELATED"/>
    <property type="match status" value="1"/>
</dbReference>
<evidence type="ECO:0000256" key="6">
    <source>
        <dbReference type="RuleBase" id="RU363041"/>
    </source>
</evidence>
<keyword evidence="4 6" id="KW-1133">Transmembrane helix</keyword>
<comment type="similarity">
    <text evidence="2 6">Belongs to the 4-toluene sulfonate uptake permease (TSUP) (TC 2.A.102) family.</text>
</comment>
<dbReference type="Pfam" id="PF01925">
    <property type="entry name" value="TauE"/>
    <property type="match status" value="1"/>
</dbReference>
<feature type="transmembrane region" description="Helical" evidence="6">
    <location>
        <begin position="74"/>
        <end position="94"/>
    </location>
</feature>
<protein>
    <recommendedName>
        <fullName evidence="6">Probable membrane transporter protein</fullName>
    </recommendedName>
</protein>
<name>A0A8J8B283_9FIRM</name>
<evidence type="ECO:0000256" key="5">
    <source>
        <dbReference type="ARBA" id="ARBA00023136"/>
    </source>
</evidence>
<feature type="transmembrane region" description="Helical" evidence="6">
    <location>
        <begin position="100"/>
        <end position="118"/>
    </location>
</feature>
<dbReference type="GO" id="GO:0005886">
    <property type="term" value="C:plasma membrane"/>
    <property type="evidence" value="ECO:0007669"/>
    <property type="project" value="UniProtKB-SubCell"/>
</dbReference>
<evidence type="ECO:0000256" key="1">
    <source>
        <dbReference type="ARBA" id="ARBA00004141"/>
    </source>
</evidence>